<organism evidence="6 7">
    <name type="scientific">Fusarium pseudograminearum (strain CS3096)</name>
    <name type="common">Wheat and barley crown-rot fungus</name>
    <dbReference type="NCBI Taxonomy" id="1028729"/>
    <lineage>
        <taxon>Eukaryota</taxon>
        <taxon>Fungi</taxon>
        <taxon>Dikarya</taxon>
        <taxon>Ascomycota</taxon>
        <taxon>Pezizomycotina</taxon>
        <taxon>Sordariomycetes</taxon>
        <taxon>Hypocreomycetidae</taxon>
        <taxon>Hypocreales</taxon>
        <taxon>Nectriaceae</taxon>
        <taxon>Fusarium</taxon>
    </lineage>
</organism>
<dbReference type="eggNOG" id="KOG4231">
    <property type="taxonomic scope" value="Eukaryota"/>
</dbReference>
<dbReference type="RefSeq" id="XP_009261285.1">
    <property type="nucleotide sequence ID" value="XM_009263010.1"/>
</dbReference>
<dbReference type="SUPFAM" id="SSF52151">
    <property type="entry name" value="FabD/lysophospholipase-like"/>
    <property type="match status" value="1"/>
</dbReference>
<evidence type="ECO:0000256" key="4">
    <source>
        <dbReference type="PROSITE-ProRule" id="PRU01161"/>
    </source>
</evidence>
<proteinExistence type="predicted"/>
<dbReference type="Gene3D" id="3.40.1090.10">
    <property type="entry name" value="Cytosolic phospholipase A2 catalytic domain"/>
    <property type="match status" value="1"/>
</dbReference>
<dbReference type="GO" id="GO:0047499">
    <property type="term" value="F:calcium-independent phospholipase A2 activity"/>
    <property type="evidence" value="ECO:0007669"/>
    <property type="project" value="TreeGrafter"/>
</dbReference>
<keyword evidence="3" id="KW-0443">Lipid metabolism</keyword>
<evidence type="ECO:0000256" key="3">
    <source>
        <dbReference type="ARBA" id="ARBA00023098"/>
    </source>
</evidence>
<dbReference type="Pfam" id="PF01734">
    <property type="entry name" value="Patatin"/>
    <property type="match status" value="1"/>
</dbReference>
<feature type="short sequence motif" description="DGA/G" evidence="4">
    <location>
        <begin position="88"/>
        <end position="90"/>
    </location>
</feature>
<dbReference type="PROSITE" id="PS51635">
    <property type="entry name" value="PNPLA"/>
    <property type="match status" value="1"/>
</dbReference>
<gene>
    <name evidence="6" type="ORF">FPSE_09893</name>
</gene>
<dbReference type="EMBL" id="AFNW01000320">
    <property type="protein sequence ID" value="EKJ69943.1"/>
    <property type="molecule type" value="Genomic_DNA"/>
</dbReference>
<dbReference type="Gene3D" id="3.40.50.300">
    <property type="entry name" value="P-loop containing nucleotide triphosphate hydrolases"/>
    <property type="match status" value="1"/>
</dbReference>
<accession>K3VC69</accession>
<evidence type="ECO:0000313" key="6">
    <source>
        <dbReference type="EMBL" id="EKJ69943.1"/>
    </source>
</evidence>
<protein>
    <recommendedName>
        <fullName evidence="5">PNPLA domain-containing protein</fullName>
    </recommendedName>
</protein>
<comment type="caution">
    <text evidence="6">The sequence shown here is derived from an EMBL/GenBank/DDBJ whole genome shotgun (WGS) entry which is preliminary data.</text>
</comment>
<dbReference type="InterPro" id="IPR027417">
    <property type="entry name" value="P-loop_NTPase"/>
</dbReference>
<dbReference type="GO" id="GO:0016042">
    <property type="term" value="P:lipid catabolic process"/>
    <property type="evidence" value="ECO:0007669"/>
    <property type="project" value="UniProtKB-KW"/>
</dbReference>
<comment type="caution">
    <text evidence="4">Lacks conserved residue(s) required for the propagation of feature annotation.</text>
</comment>
<dbReference type="PANTHER" id="PTHR24185:SF1">
    <property type="entry name" value="CALCIUM-INDEPENDENT PHOSPHOLIPASE A2-GAMMA"/>
    <property type="match status" value="1"/>
</dbReference>
<dbReference type="GO" id="GO:0046486">
    <property type="term" value="P:glycerolipid metabolic process"/>
    <property type="evidence" value="ECO:0007669"/>
    <property type="project" value="UniProtKB-ARBA"/>
</dbReference>
<dbReference type="Proteomes" id="UP000007978">
    <property type="component" value="Chromosome 4"/>
</dbReference>
<dbReference type="InterPro" id="IPR002641">
    <property type="entry name" value="PNPLA_dom"/>
</dbReference>
<dbReference type="GO" id="GO:0016020">
    <property type="term" value="C:membrane"/>
    <property type="evidence" value="ECO:0007669"/>
    <property type="project" value="TreeGrafter"/>
</dbReference>
<dbReference type="GeneID" id="20368510"/>
<dbReference type="PANTHER" id="PTHR24185">
    <property type="entry name" value="CALCIUM-INDEPENDENT PHOSPHOLIPASE A2-GAMMA"/>
    <property type="match status" value="1"/>
</dbReference>
<dbReference type="AlphaFoldDB" id="K3VC69"/>
<dbReference type="HOGENOM" id="CLU_665711_0_0_1"/>
<name>K3VC69_FUSPC</name>
<dbReference type="InterPro" id="IPR016035">
    <property type="entry name" value="Acyl_Trfase/lysoPLipase"/>
</dbReference>
<sequence length="413" mass="45356">MYNVMPNDNLYEIARPCDYFDMMCGTSTGGFVCATRTANTEPALLRSYRSDNEEGCLATIWEAGRATSAAPTFFPPIKFGSPPAEYVDGAIGHNNPIQLLMREVESVWGSSVQFGCVLSIGTGVSEPKRLGSKDHKVLIACKTLATSAENIARDFQNDRGGKLQREGKYFRFNVARGLQGIGLEEWQLSDKMDAATRSYLEDVKTNIKACCDRLKNLNTDLDSPVSPITAPFHHLVSTNSMSHGTFDIPHNSSLYFTDRSCSMQVIEKQFLTRHPHHPQVVVLSGLGGIGKAHIALHYFECHRSSCSSAIFVQCNSEQEAIGAYVHFAGLVVDEDLRATPTSNYDEVAKRLGFSALLIGHHNHLLDEAHRRVVKAVASRGLSSSHPNQHRSFSISASCIARMLASNSSSIQTK</sequence>
<dbReference type="OrthoDB" id="1658288at2759"/>
<evidence type="ECO:0000256" key="1">
    <source>
        <dbReference type="ARBA" id="ARBA00022801"/>
    </source>
</evidence>
<dbReference type="KEGG" id="fpu:FPSE_09893"/>
<keyword evidence="1" id="KW-0378">Hydrolase</keyword>
<evidence type="ECO:0000259" key="5">
    <source>
        <dbReference type="PROSITE" id="PS51635"/>
    </source>
</evidence>
<dbReference type="GO" id="GO:0019369">
    <property type="term" value="P:arachidonate metabolic process"/>
    <property type="evidence" value="ECO:0007669"/>
    <property type="project" value="TreeGrafter"/>
</dbReference>
<keyword evidence="7" id="KW-1185">Reference proteome</keyword>
<keyword evidence="2" id="KW-0442">Lipid degradation</keyword>
<evidence type="ECO:0000313" key="7">
    <source>
        <dbReference type="Proteomes" id="UP000007978"/>
    </source>
</evidence>
<reference evidence="6 7" key="1">
    <citation type="journal article" date="2012" name="PLoS Pathog.">
        <title>Comparative pathogenomics reveals horizontally acquired novel virulence genes in fungi infecting cereal hosts.</title>
        <authorList>
            <person name="Gardiner D.M."/>
            <person name="McDonald M.C."/>
            <person name="Covarelli L."/>
            <person name="Solomon P.S."/>
            <person name="Rusu A.G."/>
            <person name="Marshall M."/>
            <person name="Kazan K."/>
            <person name="Chakraborty S."/>
            <person name="McDonald B.A."/>
            <person name="Manners J.M."/>
        </authorList>
    </citation>
    <scope>NUCLEOTIDE SEQUENCE [LARGE SCALE GENOMIC DNA]</scope>
    <source>
        <strain evidence="6 7">CS3096</strain>
    </source>
</reference>
<feature type="domain" description="PNPLA" evidence="5">
    <location>
        <begin position="1"/>
        <end position="101"/>
    </location>
</feature>
<evidence type="ECO:0000256" key="2">
    <source>
        <dbReference type="ARBA" id="ARBA00022963"/>
    </source>
</evidence>